<gene>
    <name evidence="15" type="ORF">HNR50_004032</name>
</gene>
<dbReference type="InterPro" id="IPR036052">
    <property type="entry name" value="TrpB-like_PALP_sf"/>
</dbReference>
<evidence type="ECO:0000256" key="1">
    <source>
        <dbReference type="ARBA" id="ARBA00001933"/>
    </source>
</evidence>
<evidence type="ECO:0000256" key="6">
    <source>
        <dbReference type="ARBA" id="ARBA00022605"/>
    </source>
</evidence>
<evidence type="ECO:0000256" key="4">
    <source>
        <dbReference type="ARBA" id="ARBA00013028"/>
    </source>
</evidence>
<keyword evidence="7" id="KW-0791">Threonine biosynthesis</keyword>
<dbReference type="FunFam" id="3.40.50.1100:FF:000022">
    <property type="entry name" value="Threonine synthase"/>
    <property type="match status" value="1"/>
</dbReference>
<keyword evidence="8 12" id="KW-0663">Pyridoxal phosphate</keyword>
<dbReference type="Gene3D" id="3.40.50.1100">
    <property type="match status" value="2"/>
</dbReference>
<keyword evidence="16" id="KW-1185">Reference proteome</keyword>
<dbReference type="GO" id="GO:0009088">
    <property type="term" value="P:threonine biosynthetic process"/>
    <property type="evidence" value="ECO:0007669"/>
    <property type="project" value="UniProtKB-UniRule"/>
</dbReference>
<dbReference type="InterPro" id="IPR029144">
    <property type="entry name" value="Thr_synth_N"/>
</dbReference>
<evidence type="ECO:0000256" key="11">
    <source>
        <dbReference type="NCBIfam" id="TIGR00260"/>
    </source>
</evidence>
<organism evidence="15 16">
    <name type="scientific">Spirochaeta isovalerica</name>
    <dbReference type="NCBI Taxonomy" id="150"/>
    <lineage>
        <taxon>Bacteria</taxon>
        <taxon>Pseudomonadati</taxon>
        <taxon>Spirochaetota</taxon>
        <taxon>Spirochaetia</taxon>
        <taxon>Spirochaetales</taxon>
        <taxon>Spirochaetaceae</taxon>
        <taxon>Spirochaeta</taxon>
    </lineage>
</organism>
<evidence type="ECO:0000256" key="2">
    <source>
        <dbReference type="ARBA" id="ARBA00004979"/>
    </source>
</evidence>
<dbReference type="AlphaFoldDB" id="A0A841RHV0"/>
<dbReference type="InterPro" id="IPR001926">
    <property type="entry name" value="TrpB-like_PALP"/>
</dbReference>
<feature type="domain" description="Tryptophan synthase beta chain-like PALP" evidence="13">
    <location>
        <begin position="93"/>
        <end position="370"/>
    </location>
</feature>
<evidence type="ECO:0000256" key="8">
    <source>
        <dbReference type="ARBA" id="ARBA00022898"/>
    </source>
</evidence>
<name>A0A841RHV0_9SPIO</name>
<dbReference type="Gene3D" id="3.90.1380.10">
    <property type="entry name" value="Threonine synthase, N-terminal domain"/>
    <property type="match status" value="1"/>
</dbReference>
<dbReference type="Pfam" id="PF14821">
    <property type="entry name" value="Thr_synth_N"/>
    <property type="match status" value="1"/>
</dbReference>
<dbReference type="GO" id="GO:0004795">
    <property type="term" value="F:threonine synthase activity"/>
    <property type="evidence" value="ECO:0007669"/>
    <property type="project" value="UniProtKB-UniRule"/>
</dbReference>
<evidence type="ECO:0000259" key="13">
    <source>
        <dbReference type="Pfam" id="PF00291"/>
    </source>
</evidence>
<dbReference type="InterPro" id="IPR004450">
    <property type="entry name" value="Thr_synthase-like"/>
</dbReference>
<evidence type="ECO:0000313" key="16">
    <source>
        <dbReference type="Proteomes" id="UP000587760"/>
    </source>
</evidence>
<evidence type="ECO:0000256" key="12">
    <source>
        <dbReference type="PIRSR" id="PIRSR604450-51"/>
    </source>
</evidence>
<dbReference type="InterPro" id="IPR051166">
    <property type="entry name" value="Threonine_Synthase"/>
</dbReference>
<evidence type="ECO:0000256" key="10">
    <source>
        <dbReference type="ARBA" id="ARBA00049144"/>
    </source>
</evidence>
<feature type="modified residue" description="N6-(pyridoxal phosphate)lysine" evidence="12">
    <location>
        <position position="107"/>
    </location>
</feature>
<dbReference type="InterPro" id="IPR000634">
    <property type="entry name" value="Ser/Thr_deHydtase_PyrdxlP-BS"/>
</dbReference>
<evidence type="ECO:0000256" key="7">
    <source>
        <dbReference type="ARBA" id="ARBA00022697"/>
    </source>
</evidence>
<comment type="pathway">
    <text evidence="2">Amino-acid biosynthesis; L-threonine biosynthesis; L-threonine from L-aspartate: step 5/5.</text>
</comment>
<keyword evidence="9 15" id="KW-0456">Lyase</keyword>
<comment type="cofactor">
    <cofactor evidence="1 12">
        <name>pyridoxal 5'-phosphate</name>
        <dbReference type="ChEBI" id="CHEBI:597326"/>
    </cofactor>
</comment>
<keyword evidence="6" id="KW-0028">Amino-acid biosynthesis</keyword>
<dbReference type="PROSITE" id="PS00165">
    <property type="entry name" value="DEHYDRATASE_SER_THR"/>
    <property type="match status" value="1"/>
</dbReference>
<dbReference type="InterPro" id="IPR037158">
    <property type="entry name" value="Thr_synth_N_sf"/>
</dbReference>
<comment type="similarity">
    <text evidence="3">Belongs to the threonine synthase family.</text>
</comment>
<evidence type="ECO:0000256" key="3">
    <source>
        <dbReference type="ARBA" id="ARBA00005517"/>
    </source>
</evidence>
<evidence type="ECO:0000313" key="15">
    <source>
        <dbReference type="EMBL" id="MBB6482339.1"/>
    </source>
</evidence>
<dbReference type="EMBL" id="JACHGJ010000011">
    <property type="protein sequence ID" value="MBB6482339.1"/>
    <property type="molecule type" value="Genomic_DNA"/>
</dbReference>
<accession>A0A841RHV0</accession>
<evidence type="ECO:0000256" key="5">
    <source>
        <dbReference type="ARBA" id="ARBA00018679"/>
    </source>
</evidence>
<proteinExistence type="inferred from homology"/>
<protein>
    <recommendedName>
        <fullName evidence="5 11">Threonine synthase</fullName>
        <ecNumber evidence="4 11">4.2.3.1</ecNumber>
    </recommendedName>
</protein>
<dbReference type="GO" id="GO:0030170">
    <property type="term" value="F:pyridoxal phosphate binding"/>
    <property type="evidence" value="ECO:0007669"/>
    <property type="project" value="InterPro"/>
</dbReference>
<comment type="catalytic activity">
    <reaction evidence="10">
        <text>O-phospho-L-homoserine + H2O = L-threonine + phosphate</text>
        <dbReference type="Rhea" id="RHEA:10840"/>
        <dbReference type="ChEBI" id="CHEBI:15377"/>
        <dbReference type="ChEBI" id="CHEBI:43474"/>
        <dbReference type="ChEBI" id="CHEBI:57590"/>
        <dbReference type="ChEBI" id="CHEBI:57926"/>
        <dbReference type="EC" id="4.2.3.1"/>
    </reaction>
</comment>
<sequence length="433" mass="48423">MHFYSTRNSDDMVDFSTALFQGLAPDGGLYIPAEQADLSVIFSRFGNETSFTEIAGEMIFSLLRSTFNRSQSFDIAEKAFPFSPEITELQNNISILELFHGKSCAFKDFGASFLAQSMDTLLKKRERKAVILTATSGDTGSAVAQAFVGKNNIEVVILYPSGRVSPLQEKQLTTLGENIRALEVKGSFDDCQKMVKDAFVDKDITDKITLSSANSINLGRLIPQSFYYVWAYSRIKDHAPETVFTVPSGNFGNLTAGLYAQSWGLPISRFVAATNANDVVPKYLEDGFYNPMASVHTISNAMDVGAPSNYERMFHLFKGKVENFRNKISAYRVDDTTTEDTIKEVYEKEKYIMCPHTAVGYKAARLFQKDNGDQPLMVLSTAHPGKFTEVIEKVISVKPELPEELRKLERREKVSVIIENTSESLKDFLLTTY</sequence>
<feature type="domain" description="Threonine synthase N-terminal" evidence="14">
    <location>
        <begin position="3"/>
        <end position="79"/>
    </location>
</feature>
<evidence type="ECO:0000259" key="14">
    <source>
        <dbReference type="Pfam" id="PF14821"/>
    </source>
</evidence>
<dbReference type="NCBIfam" id="TIGR00260">
    <property type="entry name" value="thrC"/>
    <property type="match status" value="1"/>
</dbReference>
<dbReference type="Pfam" id="PF00291">
    <property type="entry name" value="PALP"/>
    <property type="match status" value="1"/>
</dbReference>
<comment type="caution">
    <text evidence="15">The sequence shown here is derived from an EMBL/GenBank/DDBJ whole genome shotgun (WGS) entry which is preliminary data.</text>
</comment>
<dbReference type="PANTHER" id="PTHR42690:SF1">
    <property type="entry name" value="THREONINE SYNTHASE-LIKE 2"/>
    <property type="match status" value="1"/>
</dbReference>
<dbReference type="EC" id="4.2.3.1" evidence="4 11"/>
<dbReference type="SUPFAM" id="SSF53686">
    <property type="entry name" value="Tryptophan synthase beta subunit-like PLP-dependent enzymes"/>
    <property type="match status" value="1"/>
</dbReference>
<reference evidence="15 16" key="1">
    <citation type="submission" date="2020-08" db="EMBL/GenBank/DDBJ databases">
        <title>Genomic Encyclopedia of Type Strains, Phase IV (KMG-IV): sequencing the most valuable type-strain genomes for metagenomic binning, comparative biology and taxonomic classification.</title>
        <authorList>
            <person name="Goeker M."/>
        </authorList>
    </citation>
    <scope>NUCLEOTIDE SEQUENCE [LARGE SCALE GENOMIC DNA]</scope>
    <source>
        <strain evidence="15 16">DSM 2461</strain>
    </source>
</reference>
<dbReference type="RefSeq" id="WP_184748576.1">
    <property type="nucleotide sequence ID" value="NZ_JACHGJ010000011.1"/>
</dbReference>
<dbReference type="PANTHER" id="PTHR42690">
    <property type="entry name" value="THREONINE SYNTHASE FAMILY MEMBER"/>
    <property type="match status" value="1"/>
</dbReference>
<evidence type="ECO:0000256" key="9">
    <source>
        <dbReference type="ARBA" id="ARBA00023239"/>
    </source>
</evidence>
<dbReference type="UniPathway" id="UPA00050">
    <property type="reaction ID" value="UER00065"/>
</dbReference>
<dbReference type="Proteomes" id="UP000587760">
    <property type="component" value="Unassembled WGS sequence"/>
</dbReference>